<feature type="domain" description="DnaK suppressor protein-like N-terminal" evidence="7">
    <location>
        <begin position="9"/>
        <end position="71"/>
    </location>
</feature>
<dbReference type="PANTHER" id="PTHR33823:SF4">
    <property type="entry name" value="GENERAL STRESS PROTEIN 16O"/>
    <property type="match status" value="1"/>
</dbReference>
<protein>
    <submittedName>
        <fullName evidence="8">RNA polymerase-binding transcription factor DksA</fullName>
    </submittedName>
</protein>
<dbReference type="Gene3D" id="1.20.120.910">
    <property type="entry name" value="DksA, coiled-coil domain"/>
    <property type="match status" value="1"/>
</dbReference>
<dbReference type="PROSITE" id="PS51128">
    <property type="entry name" value="ZF_DKSA_2"/>
    <property type="match status" value="1"/>
</dbReference>
<evidence type="ECO:0000256" key="2">
    <source>
        <dbReference type="ARBA" id="ARBA00022771"/>
    </source>
</evidence>
<evidence type="ECO:0000259" key="7">
    <source>
        <dbReference type="Pfam" id="PF21173"/>
    </source>
</evidence>
<keyword evidence="1" id="KW-0479">Metal-binding</keyword>
<keyword evidence="5" id="KW-0175">Coiled coil</keyword>
<keyword evidence="2" id="KW-0863">Zinc-finger</keyword>
<reference evidence="8 9" key="1">
    <citation type="submission" date="2017-03" db="EMBL/GenBank/DDBJ databases">
        <authorList>
            <person name="Afonso C.L."/>
            <person name="Miller P.J."/>
            <person name="Scott M.A."/>
            <person name="Spackman E."/>
            <person name="Goraichik I."/>
            <person name="Dimitrov K.M."/>
            <person name="Suarez D.L."/>
            <person name="Swayne D.E."/>
        </authorList>
    </citation>
    <scope>NUCLEOTIDE SEQUENCE [LARGE SCALE GENOMIC DNA]</scope>
    <source>
        <strain evidence="8 9">CECT 7680</strain>
    </source>
</reference>
<dbReference type="InterPro" id="IPR000962">
    <property type="entry name" value="Znf_DskA_TraR"/>
</dbReference>
<dbReference type="OrthoDB" id="1121111at2"/>
<feature type="coiled-coil region" evidence="5">
    <location>
        <begin position="1"/>
        <end position="35"/>
    </location>
</feature>
<proteinExistence type="predicted"/>
<evidence type="ECO:0000313" key="9">
    <source>
        <dbReference type="Proteomes" id="UP000193409"/>
    </source>
</evidence>
<evidence type="ECO:0000256" key="4">
    <source>
        <dbReference type="PROSITE-ProRule" id="PRU00510"/>
    </source>
</evidence>
<gene>
    <name evidence="8" type="primary">dksA_2</name>
    <name evidence="8" type="ORF">PSA7680_00309</name>
</gene>
<dbReference type="InterPro" id="IPR037187">
    <property type="entry name" value="DnaK_N"/>
</dbReference>
<dbReference type="GO" id="GO:0008270">
    <property type="term" value="F:zinc ion binding"/>
    <property type="evidence" value="ECO:0007669"/>
    <property type="project" value="UniProtKB-KW"/>
</dbReference>
<sequence>MINLEERRAQLLKRKAELQERLRAIETELDSHQARDWEELATEREGDEVLEGIGVSGQTELRQLEIALKRIDEGEYGYCVQCGAEIAPQRLDLLPTTPLCAGCAAKAG</sequence>
<organism evidence="8 9">
    <name type="scientific">Pseudoruegeria aquimaris</name>
    <dbReference type="NCBI Taxonomy" id="393663"/>
    <lineage>
        <taxon>Bacteria</taxon>
        <taxon>Pseudomonadati</taxon>
        <taxon>Pseudomonadota</taxon>
        <taxon>Alphaproteobacteria</taxon>
        <taxon>Rhodobacterales</taxon>
        <taxon>Roseobacteraceae</taxon>
        <taxon>Pseudoruegeria</taxon>
    </lineage>
</organism>
<accession>A0A1Y5RCK8</accession>
<dbReference type="PANTHER" id="PTHR33823">
    <property type="entry name" value="RNA POLYMERASE-BINDING TRANSCRIPTION FACTOR DKSA-RELATED"/>
    <property type="match status" value="1"/>
</dbReference>
<evidence type="ECO:0000256" key="1">
    <source>
        <dbReference type="ARBA" id="ARBA00022723"/>
    </source>
</evidence>
<dbReference type="Pfam" id="PF01258">
    <property type="entry name" value="zf-dskA_traR"/>
    <property type="match status" value="1"/>
</dbReference>
<dbReference type="EMBL" id="FWFQ01000002">
    <property type="protein sequence ID" value="SLN14268.1"/>
    <property type="molecule type" value="Genomic_DNA"/>
</dbReference>
<keyword evidence="3" id="KW-0862">Zinc</keyword>
<evidence type="ECO:0000259" key="6">
    <source>
        <dbReference type="Pfam" id="PF01258"/>
    </source>
</evidence>
<dbReference type="SUPFAM" id="SSF109635">
    <property type="entry name" value="DnaK suppressor protein DksA, alpha-hairpin domain"/>
    <property type="match status" value="1"/>
</dbReference>
<evidence type="ECO:0000256" key="5">
    <source>
        <dbReference type="SAM" id="Coils"/>
    </source>
</evidence>
<dbReference type="SUPFAM" id="SSF57716">
    <property type="entry name" value="Glucocorticoid receptor-like (DNA-binding domain)"/>
    <property type="match status" value="1"/>
</dbReference>
<dbReference type="Pfam" id="PF21173">
    <property type="entry name" value="DksA-like_N"/>
    <property type="match status" value="1"/>
</dbReference>
<dbReference type="AlphaFoldDB" id="A0A1Y5RCK8"/>
<feature type="zinc finger region" description="dksA C4-type" evidence="4">
    <location>
        <begin position="79"/>
        <end position="103"/>
    </location>
</feature>
<evidence type="ECO:0000313" key="8">
    <source>
        <dbReference type="EMBL" id="SLN14268.1"/>
    </source>
</evidence>
<name>A0A1Y5RCK8_9RHOB</name>
<evidence type="ECO:0000256" key="3">
    <source>
        <dbReference type="ARBA" id="ARBA00022833"/>
    </source>
</evidence>
<dbReference type="InterPro" id="IPR048487">
    <property type="entry name" value="DksA-like_N"/>
</dbReference>
<keyword evidence="9" id="KW-1185">Reference proteome</keyword>
<dbReference type="Proteomes" id="UP000193409">
    <property type="component" value="Unassembled WGS sequence"/>
</dbReference>
<dbReference type="RefSeq" id="WP_085866901.1">
    <property type="nucleotide sequence ID" value="NZ_FWFQ01000002.1"/>
</dbReference>
<feature type="domain" description="Zinc finger DksA/TraR C4-type" evidence="6">
    <location>
        <begin position="74"/>
        <end position="106"/>
    </location>
</feature>